<dbReference type="Proteomes" id="UP000250870">
    <property type="component" value="Unassembled WGS sequence"/>
</dbReference>
<evidence type="ECO:0008006" key="3">
    <source>
        <dbReference type="Google" id="ProtNLM"/>
    </source>
</evidence>
<name>A0A329VBQ6_9GAMM</name>
<proteinExistence type="predicted"/>
<evidence type="ECO:0000313" key="1">
    <source>
        <dbReference type="EMBL" id="RAW84811.1"/>
    </source>
</evidence>
<dbReference type="InterPro" id="IPR011990">
    <property type="entry name" value="TPR-like_helical_dom_sf"/>
</dbReference>
<dbReference type="RefSeq" id="WP_113026929.1">
    <property type="nucleotide sequence ID" value="NZ_CAWNWQ010000039.1"/>
</dbReference>
<accession>A0A329VBQ6</accession>
<organism evidence="1 2">
    <name type="scientific">Photorhabdus laumondii subsp. clarkei</name>
    <dbReference type="NCBI Taxonomy" id="2029685"/>
    <lineage>
        <taxon>Bacteria</taxon>
        <taxon>Pseudomonadati</taxon>
        <taxon>Pseudomonadota</taxon>
        <taxon>Gammaproteobacteria</taxon>
        <taxon>Enterobacterales</taxon>
        <taxon>Morganellaceae</taxon>
        <taxon>Photorhabdus</taxon>
    </lineage>
</organism>
<dbReference type="EMBL" id="NSCI01000039">
    <property type="protein sequence ID" value="RAW84811.1"/>
    <property type="molecule type" value="Genomic_DNA"/>
</dbReference>
<dbReference type="SUPFAM" id="SSF48452">
    <property type="entry name" value="TPR-like"/>
    <property type="match status" value="1"/>
</dbReference>
<reference evidence="1 2" key="1">
    <citation type="journal article" date="2018" name="Int. J. Syst. Evol. Microbiol.">
        <title>Whole-genome-based revisit of Photorhabdus phylogeny: proposal for the elevation of most Photorhabdus subspecies to the species level and description of one novel species Photorhabdus bodei sp. nov., and one novel subspecies Photorhabdus laumondii subsp. clarkei subsp. nov.</title>
        <authorList>
            <person name="Machado R.A.R."/>
            <person name="Wuthrich D."/>
            <person name="Kuhnert P."/>
            <person name="Arce C.C.M."/>
            <person name="Thonen L."/>
            <person name="Ruiz C."/>
            <person name="Zhang X."/>
            <person name="Robert C.A.M."/>
            <person name="Karimi J."/>
            <person name="Kamali S."/>
            <person name="Ma J."/>
            <person name="Bruggmann R."/>
            <person name="Erb M."/>
        </authorList>
    </citation>
    <scope>NUCLEOTIDE SEQUENCE [LARGE SCALE GENOMIC DNA]</scope>
    <source>
        <strain evidence="1 2">BOJ-47</strain>
    </source>
</reference>
<sequence length="453" mass="52509">MIPAQELHRLAHEALNRQDFEHCAKYCYTQLRAVNEPYCLQDEITLDCIYMLLFIHDIYNQQCHLPFTEKWTRHDLFSLAETYYTKKISLDTHIKLKVLKGKYLANTQSSEAAILAIQDAVILAENSCTPYIKALALAELGHKTMKISLKHGRELIRQAHDILHQSPVSHELSLENQRHIHFISSIHGVCEFDFGNYEAAMKHLSKVYESSLHLGIKFDISIFCNYLAQVHISLGDYETAESLLLSCLEYFIPEKTPHAWNANNRALLGKVYMEWGKYDKAREHLITGWKESRLARSLPLITLVRNYYAEFLLQRESSPSKQNISLAEEILQENISEAHQAGIYRSEILSLSLMGQISLSRNDFDAAKKYSQSAIDMLIHMGWLPALRAQEIYMNHYIVAISCGDMEQEKYWLSEAYNVVMSIARRILDDTRRLSFLNRVKINEMIVHKYMET</sequence>
<protein>
    <recommendedName>
        <fullName evidence="3">MalT-like TPR region domain-containing protein</fullName>
    </recommendedName>
</protein>
<dbReference type="AlphaFoldDB" id="A0A329VBQ6"/>
<gene>
    <name evidence="1" type="ORF">CKY01_19950</name>
</gene>
<comment type="caution">
    <text evidence="1">The sequence shown here is derived from an EMBL/GenBank/DDBJ whole genome shotgun (WGS) entry which is preliminary data.</text>
</comment>
<evidence type="ECO:0000313" key="2">
    <source>
        <dbReference type="Proteomes" id="UP000250870"/>
    </source>
</evidence>
<dbReference type="Gene3D" id="1.25.40.10">
    <property type="entry name" value="Tetratricopeptide repeat domain"/>
    <property type="match status" value="2"/>
</dbReference>
<dbReference type="Pfam" id="PF13424">
    <property type="entry name" value="TPR_12"/>
    <property type="match status" value="1"/>
</dbReference>